<dbReference type="InterPro" id="IPR039426">
    <property type="entry name" value="TonB-dep_rcpt-like"/>
</dbReference>
<comment type="similarity">
    <text evidence="1">Belongs to the TonB-dependent receptor family.</text>
</comment>
<keyword evidence="1" id="KW-1134">Transmembrane beta strand</keyword>
<keyword evidence="1" id="KW-0472">Membrane</keyword>
<dbReference type="InterPro" id="IPR008969">
    <property type="entry name" value="CarboxyPept-like_regulatory"/>
</dbReference>
<organism evidence="4 5">
    <name type="scientific">Bacteroides stercorirosoris</name>
    <dbReference type="NCBI Taxonomy" id="871324"/>
    <lineage>
        <taxon>Bacteria</taxon>
        <taxon>Pseudomonadati</taxon>
        <taxon>Bacteroidota</taxon>
        <taxon>Bacteroidia</taxon>
        <taxon>Bacteroidales</taxon>
        <taxon>Bacteroidaceae</taxon>
        <taxon>Bacteroides</taxon>
    </lineage>
</organism>
<dbReference type="eggNOG" id="COG4771">
    <property type="taxonomic scope" value="Bacteria"/>
</dbReference>
<name>A0A1M6E1D6_9BACE</name>
<dbReference type="RefSeq" id="WP_073313248.1">
    <property type="nucleotide sequence ID" value="NZ_FQZN01000008.1"/>
</dbReference>
<dbReference type="Gene3D" id="2.170.130.10">
    <property type="entry name" value="TonB-dependent receptor, plug domain"/>
    <property type="match status" value="1"/>
</dbReference>
<reference evidence="5" key="1">
    <citation type="submission" date="2016-11" db="EMBL/GenBank/DDBJ databases">
        <authorList>
            <person name="Varghese N."/>
            <person name="Submissions S."/>
        </authorList>
    </citation>
    <scope>NUCLEOTIDE SEQUENCE [LARGE SCALE GENOMIC DNA]</scope>
    <source>
        <strain evidence="5">DSM 26884</strain>
    </source>
</reference>
<keyword evidence="1" id="KW-0812">Transmembrane</keyword>
<dbReference type="SUPFAM" id="SSF56935">
    <property type="entry name" value="Porins"/>
    <property type="match status" value="1"/>
</dbReference>
<evidence type="ECO:0000256" key="2">
    <source>
        <dbReference type="SAM" id="SignalP"/>
    </source>
</evidence>
<accession>A0A1M6E1D6</accession>
<sequence length="1008" mass="112694">MKKYKITVLAMLLCASLKGWAQEGSNVLGKVVDKLGNPVEGVLVSIENNPLVQVTTDRNGQFEITADKDNLLRVRTGKDDTKVVSIKDGKELTIILDFSSEKVNYGFGLNQTNAESTGAVSTVYADQIDNRSTFNVGNALYGNVAGLYTMQKTGEVWDQISSMAIRGQKTLSNSGILLVVDGLERDNAYQALNYISPEEVESVSILRDAAAVALYGFRGANGVVNIVTKRGKYKSREINFSYDHGFNYQTRIPEMADAFTYANAMNEALANDGKSARYSQDELNAFKSGKYPYLYPNVNWMDEVFRDCGTTDIATLTFRGGSTKMRYFTMLNLQNNRGFIKNADANDGYSTQSKYSRVNFRSNLDIDLTPKTRLQANISGVLNEFSRPSANGDNLIGKLYTVPSAAFPIKTENGLWGGNNTWSGDYNPVYLAQGHGYTKGHTRALYADMLLRQDLSSVTKGLGASIRVGYDNLASYWEDHRRSEKWGMQTVSQWENGEPIKFNDITGGSVGTSESAKLDWQYRSFNFQANVDWDRHFGKHDIYSMLLYTYKYDDRNGTNVTLYTQNAGWYTHYGFNNRYFADFTLMFSASNKLDPNSRWLPAPTIGLSWVISNEDFMKKQSVIDFMKLRASFGIINTDNTPYDGYWYNKMAGGGTYPVVGGNNDSNFSNGDGGWAEGQLPSLNGTVEKAYKYNLGLDVSLLKGLTFTIDGFYERRSDIWVSASGQNSSILGITSPYKNAGIVDSWGTEIGADYSKSIGDFKLRLGGTFSYNRSKVIEMLEEPKAYDYLTQTGKPLGQIWGLQAIGHFVDQADIDNSTPQQFGPVKPGDIKYKDVNDDGVINSNDMIPMGYSSAWPEIYYGFNVGLEWKGLGFDASFQGVANYTAWLTSSVYRPLINNTSISQYAYDNRWTPENPTARFPRLTTENVDNNTQNSSVWLQDRSFLKLRNCEIYYKLPSSWLNKIKMKTAKVYVRGTDLFSIDKIDLSDPEAIGDVWPATRSIHIGFSLGI</sequence>
<dbReference type="Pfam" id="PF07715">
    <property type="entry name" value="Plug"/>
    <property type="match status" value="1"/>
</dbReference>
<gene>
    <name evidence="4" type="ORF">SAMN05444350_10839</name>
</gene>
<evidence type="ECO:0000256" key="1">
    <source>
        <dbReference type="PROSITE-ProRule" id="PRU01360"/>
    </source>
</evidence>
<comment type="subcellular location">
    <subcellularLocation>
        <location evidence="1">Cell outer membrane</location>
        <topology evidence="1">Multi-pass membrane protein</topology>
    </subcellularLocation>
</comment>
<dbReference type="GO" id="GO:0009279">
    <property type="term" value="C:cell outer membrane"/>
    <property type="evidence" value="ECO:0007669"/>
    <property type="project" value="UniProtKB-SubCell"/>
</dbReference>
<keyword evidence="1" id="KW-0998">Cell outer membrane</keyword>
<evidence type="ECO:0000259" key="3">
    <source>
        <dbReference type="Pfam" id="PF07715"/>
    </source>
</evidence>
<evidence type="ECO:0000313" key="5">
    <source>
        <dbReference type="Proteomes" id="UP000184192"/>
    </source>
</evidence>
<feature type="domain" description="TonB-dependent receptor plug" evidence="3">
    <location>
        <begin position="114"/>
        <end position="223"/>
    </location>
</feature>
<dbReference type="InterPro" id="IPR012910">
    <property type="entry name" value="Plug_dom"/>
</dbReference>
<dbReference type="NCBIfam" id="TIGR04056">
    <property type="entry name" value="OMP_RagA_SusC"/>
    <property type="match status" value="1"/>
</dbReference>
<keyword evidence="5" id="KW-1185">Reference proteome</keyword>
<dbReference type="EMBL" id="FQZN01000008">
    <property type="protein sequence ID" value="SHI79205.1"/>
    <property type="molecule type" value="Genomic_DNA"/>
</dbReference>
<keyword evidence="2" id="KW-0732">Signal</keyword>
<dbReference type="InterPro" id="IPR023997">
    <property type="entry name" value="TonB-dep_OMP_SusC/RagA_CS"/>
</dbReference>
<dbReference type="InterPro" id="IPR037066">
    <property type="entry name" value="Plug_dom_sf"/>
</dbReference>
<dbReference type="PROSITE" id="PS52016">
    <property type="entry name" value="TONB_DEPENDENT_REC_3"/>
    <property type="match status" value="1"/>
</dbReference>
<dbReference type="NCBIfam" id="TIGR04057">
    <property type="entry name" value="SusC_RagA_signa"/>
    <property type="match status" value="1"/>
</dbReference>
<evidence type="ECO:0000313" key="4">
    <source>
        <dbReference type="EMBL" id="SHI79205.1"/>
    </source>
</evidence>
<feature type="signal peptide" evidence="2">
    <location>
        <begin position="1"/>
        <end position="21"/>
    </location>
</feature>
<feature type="chain" id="PRO_5013087595" evidence="2">
    <location>
        <begin position="22"/>
        <end position="1008"/>
    </location>
</feature>
<protein>
    <submittedName>
        <fullName evidence="4">TonB-linked outer membrane protein, SusC/RagA family</fullName>
    </submittedName>
</protein>
<dbReference type="SUPFAM" id="SSF49464">
    <property type="entry name" value="Carboxypeptidase regulatory domain-like"/>
    <property type="match status" value="1"/>
</dbReference>
<dbReference type="InterPro" id="IPR018247">
    <property type="entry name" value="EF_Hand_1_Ca_BS"/>
</dbReference>
<dbReference type="Proteomes" id="UP000184192">
    <property type="component" value="Unassembled WGS sequence"/>
</dbReference>
<dbReference type="GeneID" id="92711732"/>
<keyword evidence="1" id="KW-0813">Transport</keyword>
<dbReference type="PROSITE" id="PS00018">
    <property type="entry name" value="EF_HAND_1"/>
    <property type="match status" value="1"/>
</dbReference>
<dbReference type="InterPro" id="IPR023996">
    <property type="entry name" value="TonB-dep_OMP_SusC/RagA"/>
</dbReference>
<proteinExistence type="inferred from homology"/>
<dbReference type="AlphaFoldDB" id="A0A1M6E1D6"/>